<evidence type="ECO:0000259" key="14">
    <source>
        <dbReference type="PROSITE" id="PS51767"/>
    </source>
</evidence>
<keyword evidence="5 13" id="KW-0732">Signal</keyword>
<evidence type="ECO:0000256" key="1">
    <source>
        <dbReference type="ARBA" id="ARBA00004479"/>
    </source>
</evidence>
<dbReference type="FunFam" id="2.40.70.10:FF:000007">
    <property type="entry name" value="Beta-secretase 1"/>
    <property type="match status" value="1"/>
</dbReference>
<dbReference type="PROSITE" id="PS51257">
    <property type="entry name" value="PROKAR_LIPOPROTEIN"/>
    <property type="match status" value="1"/>
</dbReference>
<gene>
    <name evidence="15" type="primary">Bace1</name>
    <name evidence="15" type="ORF">E2C01_047481</name>
</gene>
<evidence type="ECO:0000256" key="9">
    <source>
        <dbReference type="ARBA" id="ARBA00023136"/>
    </source>
</evidence>
<dbReference type="EMBL" id="VSRR010011738">
    <property type="protein sequence ID" value="MPC53585.1"/>
    <property type="molecule type" value="Genomic_DNA"/>
</dbReference>
<evidence type="ECO:0000256" key="3">
    <source>
        <dbReference type="ARBA" id="ARBA00022670"/>
    </source>
</evidence>
<feature type="chain" id="PRO_5022769740" evidence="13">
    <location>
        <begin position="21"/>
        <end position="384"/>
    </location>
</feature>
<keyword evidence="7 11" id="KW-0378">Hydrolase</keyword>
<dbReference type="SUPFAM" id="SSF50630">
    <property type="entry name" value="Acid proteases"/>
    <property type="match status" value="1"/>
</dbReference>
<dbReference type="GO" id="GO:0005802">
    <property type="term" value="C:trans-Golgi network"/>
    <property type="evidence" value="ECO:0007669"/>
    <property type="project" value="TreeGrafter"/>
</dbReference>
<comment type="similarity">
    <text evidence="2 11">Belongs to the peptidase A1 family.</text>
</comment>
<dbReference type="PANTHER" id="PTHR47965">
    <property type="entry name" value="ASPARTYL PROTEASE-RELATED"/>
    <property type="match status" value="1"/>
</dbReference>
<feature type="signal peptide" evidence="13">
    <location>
        <begin position="1"/>
        <end position="20"/>
    </location>
</feature>
<dbReference type="OrthoDB" id="2747330at2759"/>
<keyword evidence="6 11" id="KW-0064">Aspartyl protease</keyword>
<evidence type="ECO:0000256" key="13">
    <source>
        <dbReference type="SAM" id="SignalP"/>
    </source>
</evidence>
<dbReference type="PROSITE" id="PS00141">
    <property type="entry name" value="ASP_PROTEASE"/>
    <property type="match status" value="1"/>
</dbReference>
<dbReference type="InterPro" id="IPR009119">
    <property type="entry name" value="BACE"/>
</dbReference>
<keyword evidence="9 12" id="KW-0472">Membrane</keyword>
<evidence type="ECO:0000256" key="5">
    <source>
        <dbReference type="ARBA" id="ARBA00022729"/>
    </source>
</evidence>
<keyword evidence="3 11" id="KW-0645">Protease</keyword>
<name>A0A5B7G822_PORTR</name>
<keyword evidence="8 12" id="KW-1133">Transmembrane helix</keyword>
<dbReference type="GO" id="GO:0006509">
    <property type="term" value="P:membrane protein ectodomain proteolysis"/>
    <property type="evidence" value="ECO:0007669"/>
    <property type="project" value="TreeGrafter"/>
</dbReference>
<keyword evidence="10" id="KW-0865">Zymogen</keyword>
<evidence type="ECO:0000256" key="6">
    <source>
        <dbReference type="ARBA" id="ARBA00022750"/>
    </source>
</evidence>
<dbReference type="InterPro" id="IPR001461">
    <property type="entry name" value="Aspartic_peptidase_A1"/>
</dbReference>
<evidence type="ECO:0000313" key="16">
    <source>
        <dbReference type="Proteomes" id="UP000324222"/>
    </source>
</evidence>
<sequence length="384" mass="42084">MILLVHRWLLGCHVVSFIACITIHTTNTPPPETPMLSPSSNSHSWNLFGRPGDGYYTSVEIGTPPQKFNVLVDTGSSNFAIAAVAQKELDSYFEAKNSSSFVDLGKEVEVGYTQGSWSGRLGKDVVLFPALQTVTTPHLVDLVLITSSHNFYVNNSQWQGIVGLAFPVLAKPQGAVQPWIDGVILRDNLTNAFTLELCGPSREAGSSSHHGRLTLGSGSGSCSPGSVSCPIRRKWFYEVVVTALSLQGKEVNIPCIKFNTDKTIIDSGTSNLRLPPEVFKAVLKELQQLASGEINPPLPEGFWSGNEEACWPESSKVEVFLSQGELFIFIFNISMFFPSLVFARIFDMNVLCCFFYLDLGKAYCFNSISCFVLIPCLAKLFSSL</sequence>
<dbReference type="InterPro" id="IPR033121">
    <property type="entry name" value="PEPTIDASE_A1"/>
</dbReference>
<evidence type="ECO:0000256" key="4">
    <source>
        <dbReference type="ARBA" id="ARBA00022692"/>
    </source>
</evidence>
<evidence type="ECO:0000256" key="12">
    <source>
        <dbReference type="SAM" id="Phobius"/>
    </source>
</evidence>
<dbReference type="GO" id="GO:0004190">
    <property type="term" value="F:aspartic-type endopeptidase activity"/>
    <property type="evidence" value="ECO:0007669"/>
    <property type="project" value="UniProtKB-KW"/>
</dbReference>
<feature type="transmembrane region" description="Helical" evidence="12">
    <location>
        <begin position="363"/>
        <end position="381"/>
    </location>
</feature>
<evidence type="ECO:0000256" key="2">
    <source>
        <dbReference type="ARBA" id="ARBA00007447"/>
    </source>
</evidence>
<comment type="subcellular location">
    <subcellularLocation>
        <location evidence="1">Membrane</location>
        <topology evidence="1">Single-pass type I membrane protein</topology>
    </subcellularLocation>
</comment>
<dbReference type="InterPro" id="IPR001969">
    <property type="entry name" value="Aspartic_peptidase_AS"/>
</dbReference>
<dbReference type="GO" id="GO:0005768">
    <property type="term" value="C:endosome"/>
    <property type="evidence" value="ECO:0007669"/>
    <property type="project" value="TreeGrafter"/>
</dbReference>
<dbReference type="PRINTS" id="PR01815">
    <property type="entry name" value="BACEFAMILY"/>
</dbReference>
<keyword evidence="4 12" id="KW-0812">Transmembrane</keyword>
<evidence type="ECO:0000256" key="10">
    <source>
        <dbReference type="ARBA" id="ARBA00023145"/>
    </source>
</evidence>
<dbReference type="Gene3D" id="2.40.70.10">
    <property type="entry name" value="Acid Proteases"/>
    <property type="match status" value="2"/>
</dbReference>
<feature type="domain" description="Peptidase A1" evidence="14">
    <location>
        <begin position="55"/>
        <end position="384"/>
    </location>
</feature>
<evidence type="ECO:0000313" key="15">
    <source>
        <dbReference type="EMBL" id="MPC53585.1"/>
    </source>
</evidence>
<dbReference type="Proteomes" id="UP000324222">
    <property type="component" value="Unassembled WGS sequence"/>
</dbReference>
<dbReference type="Pfam" id="PF00026">
    <property type="entry name" value="Asp"/>
    <property type="match status" value="1"/>
</dbReference>
<dbReference type="PROSITE" id="PS51767">
    <property type="entry name" value="PEPTIDASE_A1"/>
    <property type="match status" value="1"/>
</dbReference>
<organism evidence="15 16">
    <name type="scientific">Portunus trituberculatus</name>
    <name type="common">Swimming crab</name>
    <name type="synonym">Neptunus trituberculatus</name>
    <dbReference type="NCBI Taxonomy" id="210409"/>
    <lineage>
        <taxon>Eukaryota</taxon>
        <taxon>Metazoa</taxon>
        <taxon>Ecdysozoa</taxon>
        <taxon>Arthropoda</taxon>
        <taxon>Crustacea</taxon>
        <taxon>Multicrustacea</taxon>
        <taxon>Malacostraca</taxon>
        <taxon>Eumalacostraca</taxon>
        <taxon>Eucarida</taxon>
        <taxon>Decapoda</taxon>
        <taxon>Pleocyemata</taxon>
        <taxon>Brachyura</taxon>
        <taxon>Eubrachyura</taxon>
        <taxon>Portunoidea</taxon>
        <taxon>Portunidae</taxon>
        <taxon>Portuninae</taxon>
        <taxon>Portunus</taxon>
    </lineage>
</organism>
<protein>
    <submittedName>
        <fullName evidence="15">Beta-secretase 1</fullName>
    </submittedName>
</protein>
<dbReference type="PANTHER" id="PTHR47965:SF12">
    <property type="entry name" value="ASPARTIC PROTEINASE 3-RELATED"/>
    <property type="match status" value="1"/>
</dbReference>
<evidence type="ECO:0000256" key="7">
    <source>
        <dbReference type="ARBA" id="ARBA00022801"/>
    </source>
</evidence>
<feature type="transmembrane region" description="Helical" evidence="12">
    <location>
        <begin position="326"/>
        <end position="343"/>
    </location>
</feature>
<accession>A0A5B7G822</accession>
<dbReference type="GO" id="GO:0005886">
    <property type="term" value="C:plasma membrane"/>
    <property type="evidence" value="ECO:0007669"/>
    <property type="project" value="TreeGrafter"/>
</dbReference>
<keyword evidence="16" id="KW-1185">Reference proteome</keyword>
<dbReference type="PRINTS" id="PR00792">
    <property type="entry name" value="PEPSIN"/>
</dbReference>
<evidence type="ECO:0000256" key="8">
    <source>
        <dbReference type="ARBA" id="ARBA00022989"/>
    </source>
</evidence>
<reference evidence="15 16" key="1">
    <citation type="submission" date="2019-05" db="EMBL/GenBank/DDBJ databases">
        <title>Another draft genome of Portunus trituberculatus and its Hox gene families provides insights of decapod evolution.</title>
        <authorList>
            <person name="Jeong J.-H."/>
            <person name="Song I."/>
            <person name="Kim S."/>
            <person name="Choi T."/>
            <person name="Kim D."/>
            <person name="Ryu S."/>
            <person name="Kim W."/>
        </authorList>
    </citation>
    <scope>NUCLEOTIDE SEQUENCE [LARGE SCALE GENOMIC DNA]</scope>
    <source>
        <tissue evidence="15">Muscle</tissue>
    </source>
</reference>
<evidence type="ECO:0000256" key="11">
    <source>
        <dbReference type="RuleBase" id="RU000454"/>
    </source>
</evidence>
<comment type="caution">
    <text evidence="15">The sequence shown here is derived from an EMBL/GenBank/DDBJ whole genome shotgun (WGS) entry which is preliminary data.</text>
</comment>
<dbReference type="InterPro" id="IPR021109">
    <property type="entry name" value="Peptidase_aspartic_dom_sf"/>
</dbReference>
<dbReference type="AlphaFoldDB" id="A0A5B7G822"/>
<proteinExistence type="inferred from homology"/>
<dbReference type="GO" id="GO:0050435">
    <property type="term" value="P:amyloid-beta metabolic process"/>
    <property type="evidence" value="ECO:0007669"/>
    <property type="project" value="TreeGrafter"/>
</dbReference>